<dbReference type="InterPro" id="IPR018764">
    <property type="entry name" value="RskA_C"/>
</dbReference>
<evidence type="ECO:0000256" key="1">
    <source>
        <dbReference type="SAM" id="Phobius"/>
    </source>
</evidence>
<dbReference type="GO" id="GO:0016989">
    <property type="term" value="F:sigma factor antagonist activity"/>
    <property type="evidence" value="ECO:0007669"/>
    <property type="project" value="TreeGrafter"/>
</dbReference>
<dbReference type="PATRIC" id="fig|1328313.3.peg.660"/>
<comment type="caution">
    <text evidence="3">The sequence shown here is derived from an EMBL/GenBank/DDBJ whole genome shotgun (WGS) entry which is preliminary data.</text>
</comment>
<dbReference type="PANTHER" id="PTHR37461:SF1">
    <property type="entry name" value="ANTI-SIGMA-K FACTOR RSKA"/>
    <property type="match status" value="1"/>
</dbReference>
<reference evidence="3 4" key="1">
    <citation type="journal article" date="2014" name="Genome Announc.">
        <title>Draft Genome Sequence of the Agar-Degrading Bacterium Catenovulum sp. Strain DS-2, Isolated from Intestines of Haliotis diversicolor.</title>
        <authorList>
            <person name="Shan D."/>
            <person name="Li X."/>
            <person name="Gu Z."/>
            <person name="Wei G."/>
            <person name="Gao Z."/>
            <person name="Shao Z."/>
        </authorList>
    </citation>
    <scope>NUCLEOTIDE SEQUENCE [LARGE SCALE GENOMIC DNA]</scope>
    <source>
        <strain evidence="3 4">DS-2</strain>
    </source>
</reference>
<keyword evidence="1" id="KW-0472">Membrane</keyword>
<accession>W7QUE5</accession>
<feature type="domain" description="Anti-sigma K factor RskA C-terminal" evidence="2">
    <location>
        <begin position="108"/>
        <end position="228"/>
    </location>
</feature>
<gene>
    <name evidence="3" type="ORF">DS2_03180</name>
</gene>
<feature type="transmembrane region" description="Helical" evidence="1">
    <location>
        <begin position="99"/>
        <end position="120"/>
    </location>
</feature>
<name>W7QUE5_9ALTE</name>
<proteinExistence type="predicted"/>
<protein>
    <recommendedName>
        <fullName evidence="2">Anti-sigma K factor RskA C-terminal domain-containing protein</fullName>
    </recommendedName>
</protein>
<dbReference type="EMBL" id="ARZY01000004">
    <property type="protein sequence ID" value="EWH11478.1"/>
    <property type="molecule type" value="Genomic_DNA"/>
</dbReference>
<keyword evidence="1" id="KW-1133">Transmembrane helix</keyword>
<dbReference type="RefSeq" id="WP_035013203.1">
    <property type="nucleotide sequence ID" value="NZ_ARZY01000004.1"/>
</dbReference>
<organism evidence="3 4">
    <name type="scientific">Catenovulum agarivorans DS-2</name>
    <dbReference type="NCBI Taxonomy" id="1328313"/>
    <lineage>
        <taxon>Bacteria</taxon>
        <taxon>Pseudomonadati</taxon>
        <taxon>Pseudomonadota</taxon>
        <taxon>Gammaproteobacteria</taxon>
        <taxon>Alteromonadales</taxon>
        <taxon>Alteromonadaceae</taxon>
        <taxon>Catenovulum</taxon>
    </lineage>
</organism>
<evidence type="ECO:0000313" key="3">
    <source>
        <dbReference type="EMBL" id="EWH11478.1"/>
    </source>
</evidence>
<evidence type="ECO:0000259" key="2">
    <source>
        <dbReference type="Pfam" id="PF10099"/>
    </source>
</evidence>
<sequence>MKYDNDELMSYLAAEYVLGTLNGAARKRFARLLMTSSHAREATTQWERHLNALGTPLPHKVPNEEVWTKIQARIHGGKISLLTQARSDGNTQDNTKNNWFWPTISAISLAASLVLAILLMQPIQPVDQRFVSDQFALVKGKQQQSLWLIDVTSEQLIVKASDKLVARSDKDYELWMVVKTQEAPISLGLLPKSGTASLPVPQDFANGNIALLAVSLEPIGGSPTGSPTEVLYTAELIKI</sequence>
<dbReference type="Proteomes" id="UP000019276">
    <property type="component" value="Unassembled WGS sequence"/>
</dbReference>
<dbReference type="OrthoDB" id="5298046at2"/>
<evidence type="ECO:0000313" key="4">
    <source>
        <dbReference type="Proteomes" id="UP000019276"/>
    </source>
</evidence>
<dbReference type="PANTHER" id="PTHR37461">
    <property type="entry name" value="ANTI-SIGMA-K FACTOR RSKA"/>
    <property type="match status" value="1"/>
</dbReference>
<dbReference type="STRING" id="1328313.DS2_03180"/>
<keyword evidence="4" id="KW-1185">Reference proteome</keyword>
<dbReference type="eggNOG" id="COG5343">
    <property type="taxonomic scope" value="Bacteria"/>
</dbReference>
<dbReference type="InterPro" id="IPR051474">
    <property type="entry name" value="Anti-sigma-K/W_factor"/>
</dbReference>
<dbReference type="GO" id="GO:0005886">
    <property type="term" value="C:plasma membrane"/>
    <property type="evidence" value="ECO:0007669"/>
    <property type="project" value="InterPro"/>
</dbReference>
<dbReference type="GO" id="GO:0006417">
    <property type="term" value="P:regulation of translation"/>
    <property type="evidence" value="ECO:0007669"/>
    <property type="project" value="TreeGrafter"/>
</dbReference>
<dbReference type="AlphaFoldDB" id="W7QUE5"/>
<dbReference type="Pfam" id="PF10099">
    <property type="entry name" value="RskA_C"/>
    <property type="match status" value="1"/>
</dbReference>
<keyword evidence="1" id="KW-0812">Transmembrane</keyword>